<comment type="caution">
    <text evidence="3">The sequence shown here is derived from an EMBL/GenBank/DDBJ whole genome shotgun (WGS) entry which is preliminary data.</text>
</comment>
<evidence type="ECO:0000313" key="3">
    <source>
        <dbReference type="EMBL" id="RKN82257.1"/>
    </source>
</evidence>
<keyword evidence="1" id="KW-0732">Signal</keyword>
<reference evidence="3 4" key="1">
    <citation type="journal article" date="2007" name="Int. J. Syst. Evol. Microbiol.">
        <title>Paenibacillus ginsengarvi sp. nov., isolated from soil from ginseng cultivation.</title>
        <authorList>
            <person name="Yoon M.H."/>
            <person name="Ten L.N."/>
            <person name="Im W.T."/>
        </authorList>
    </citation>
    <scope>NUCLEOTIDE SEQUENCE [LARGE SCALE GENOMIC DNA]</scope>
    <source>
        <strain evidence="3 4">KCTC 13059</strain>
    </source>
</reference>
<evidence type="ECO:0000259" key="2">
    <source>
        <dbReference type="PROSITE" id="PS51272"/>
    </source>
</evidence>
<evidence type="ECO:0000313" key="4">
    <source>
        <dbReference type="Proteomes" id="UP000282311"/>
    </source>
</evidence>
<dbReference type="PANTHER" id="PTHR31157">
    <property type="entry name" value="SCP DOMAIN-CONTAINING PROTEIN"/>
    <property type="match status" value="1"/>
</dbReference>
<protein>
    <submittedName>
        <fullName evidence="3">Copper amine oxidase</fullName>
    </submittedName>
</protein>
<dbReference type="InterPro" id="IPR001119">
    <property type="entry name" value="SLH_dom"/>
</dbReference>
<name>A0A3B0CEZ1_9BACL</name>
<dbReference type="Pfam" id="PF00395">
    <property type="entry name" value="SLH"/>
    <property type="match status" value="1"/>
</dbReference>
<dbReference type="Proteomes" id="UP000282311">
    <property type="component" value="Unassembled WGS sequence"/>
</dbReference>
<dbReference type="Pfam" id="PF14504">
    <property type="entry name" value="CAP_assoc_N"/>
    <property type="match status" value="1"/>
</dbReference>
<dbReference type="EMBL" id="RBAH01000012">
    <property type="protein sequence ID" value="RKN82257.1"/>
    <property type="molecule type" value="Genomic_DNA"/>
</dbReference>
<dbReference type="InterPro" id="IPR014044">
    <property type="entry name" value="CAP_dom"/>
</dbReference>
<dbReference type="OrthoDB" id="9783944at2"/>
<gene>
    <name evidence="3" type="ORF">D7M11_18125</name>
</gene>
<dbReference type="CDD" id="cd05379">
    <property type="entry name" value="CAP_bacterial"/>
    <property type="match status" value="1"/>
</dbReference>
<proteinExistence type="predicted"/>
<dbReference type="PANTHER" id="PTHR31157:SF26">
    <property type="entry name" value="SCP-LIKE EXTRACELLULAR PROTEIN"/>
    <property type="match status" value="1"/>
</dbReference>
<keyword evidence="4" id="KW-1185">Reference proteome</keyword>
<accession>A0A3B0CEZ1</accession>
<evidence type="ECO:0000256" key="1">
    <source>
        <dbReference type="SAM" id="SignalP"/>
    </source>
</evidence>
<dbReference type="AlphaFoldDB" id="A0A3B0CEZ1"/>
<feature type="chain" id="PRO_5017423541" evidence="1">
    <location>
        <begin position="34"/>
        <end position="505"/>
    </location>
</feature>
<dbReference type="Pfam" id="PF00188">
    <property type="entry name" value="CAP"/>
    <property type="match status" value="1"/>
</dbReference>
<dbReference type="PROSITE" id="PS51272">
    <property type="entry name" value="SLH"/>
    <property type="match status" value="1"/>
</dbReference>
<organism evidence="3 4">
    <name type="scientific">Paenibacillus ginsengarvi</name>
    <dbReference type="NCBI Taxonomy" id="400777"/>
    <lineage>
        <taxon>Bacteria</taxon>
        <taxon>Bacillati</taxon>
        <taxon>Bacillota</taxon>
        <taxon>Bacilli</taxon>
        <taxon>Bacillales</taxon>
        <taxon>Paenibacillaceae</taxon>
        <taxon>Paenibacillus</taxon>
    </lineage>
</organism>
<dbReference type="InterPro" id="IPR035940">
    <property type="entry name" value="CAP_sf"/>
</dbReference>
<dbReference type="Gene3D" id="3.40.33.10">
    <property type="entry name" value="CAP"/>
    <property type="match status" value="1"/>
</dbReference>
<dbReference type="RefSeq" id="WP_120748640.1">
    <property type="nucleotide sequence ID" value="NZ_RBAH01000012.1"/>
</dbReference>
<feature type="domain" description="SLH" evidence="2">
    <location>
        <begin position="52"/>
        <end position="115"/>
    </location>
</feature>
<dbReference type="SUPFAM" id="SSF55797">
    <property type="entry name" value="PR-1-like"/>
    <property type="match status" value="1"/>
</dbReference>
<dbReference type="InterPro" id="IPR029410">
    <property type="entry name" value="CAP_assoc"/>
</dbReference>
<sequence length="505" mass="54386">MKKRYGWNHIGKWSITALLTPALLISSSFVSSAAEFSNAAQPAVSVAAAAQPAAGAFKDTAGHWGSEAIGWALAQGIVDGFADGTFQPDRTVSEAEFVTMLLRAFTGKAIAPTGASAPWYTGYYAYANELRLPVDSGQANVPYARGQVARLIAAAGGQSLNVPNAIRYLLDNGLAQGKTAATVEGFGASDTVTRAEAVQLVRNVLGKKLQLTGLPASARAFTVRGISLGDSLKDVRAKLGEPARQDPSEYGFDWYIYNQDYANYAQIGIKDGKVVGLYTSSAAWTSDKPGIGEGQTSQDIVKALGKPLDSITKGFTLYILNNPGEKDGVYEIDDSYVTFYYDTHENNTVEAIQLIAKEVEEAKPDYYGSPSDALRTAFEREVFDLANAARAKRGLKPFQWDDAMAVIAYGHSEDMAKNGYFDHKSPKGDTLKQRFEQNGVAYRTGAENIAAGQPNAIVAHSGWLNSHTGHRESLLGATTRLGVGVYFGGSMHVYFTQNFYTPLKE</sequence>
<feature type="signal peptide" evidence="1">
    <location>
        <begin position="1"/>
        <end position="33"/>
    </location>
</feature>